<dbReference type="RefSeq" id="WP_145150301.1">
    <property type="nucleotide sequence ID" value="NZ_VNIM01000029.1"/>
</dbReference>
<keyword evidence="3" id="KW-1185">Reference proteome</keyword>
<evidence type="ECO:0000313" key="2">
    <source>
        <dbReference type="EMBL" id="TVV74700.1"/>
    </source>
</evidence>
<dbReference type="InterPro" id="IPR034154">
    <property type="entry name" value="TOPRIM_DnaG/twinkle"/>
</dbReference>
<evidence type="ECO:0000256" key="1">
    <source>
        <dbReference type="SAM" id="MobiDB-lite"/>
    </source>
</evidence>
<comment type="caution">
    <text evidence="2">The sequence shown here is derived from an EMBL/GenBank/DDBJ whole genome shotgun (WGS) entry which is preliminary data.</text>
</comment>
<feature type="region of interest" description="Disordered" evidence="1">
    <location>
        <begin position="621"/>
        <end position="704"/>
    </location>
</feature>
<evidence type="ECO:0000313" key="3">
    <source>
        <dbReference type="Proteomes" id="UP000318681"/>
    </source>
</evidence>
<gene>
    <name evidence="2" type="ORF">FOY91_09035</name>
</gene>
<dbReference type="Gene3D" id="3.40.50.300">
    <property type="entry name" value="P-loop containing nucleotide triphosphate hydrolases"/>
    <property type="match status" value="1"/>
</dbReference>
<dbReference type="AlphaFoldDB" id="A0A558R5P0"/>
<dbReference type="InterPro" id="IPR027417">
    <property type="entry name" value="P-loop_NTPase"/>
</dbReference>
<dbReference type="Gene3D" id="3.40.1360.10">
    <property type="match status" value="1"/>
</dbReference>
<dbReference type="OrthoDB" id="1496333at2"/>
<dbReference type="SUPFAM" id="SSF52540">
    <property type="entry name" value="P-loop containing nucleoside triphosphate hydrolases"/>
    <property type="match status" value="1"/>
</dbReference>
<dbReference type="EMBL" id="VNIM01000029">
    <property type="protein sequence ID" value="TVV74700.1"/>
    <property type="molecule type" value="Genomic_DNA"/>
</dbReference>
<protein>
    <submittedName>
        <fullName evidence="2">AAA family ATPase</fullName>
    </submittedName>
</protein>
<organism evidence="2 3">
    <name type="scientific">Alterirhizorhabdus solaris</name>
    <dbReference type="NCBI Taxonomy" id="2529389"/>
    <lineage>
        <taxon>Bacteria</taxon>
        <taxon>Pseudomonadati</taxon>
        <taxon>Pseudomonadota</taxon>
        <taxon>Alphaproteobacteria</taxon>
        <taxon>Sphingomonadales</taxon>
        <taxon>Rhizorhabdaceae</taxon>
        <taxon>Alterirhizorhabdus</taxon>
    </lineage>
</organism>
<sequence length="704" mass="76040">MTRAQEITRAFGGEWHGNYGAFPSPGHSKADRGMTVKDAEGDDVLFNSFNGGDWKVVRDECRQRGLIPETLGACARGVPPTRVTGIYDYADEHGEVLYRTVRKEKRGERKRFVAERPDGRGGWKSGLGEAQRVSYRLPALLAADPDEPVYLTEGERKADKVAEWGFTATAVAFGAKGWRQDYAEWLRDRTVAILPDNDDEGRGFAVRARDGIQAAGGRAVIVDLPGLLPKGDVIDWTGTADELRSLTTAALAVADAPAGFIPLLDPAAWAKLETPARVWALHEMILVGQVTYLTGAGATGKSLLGQQLAACIALGHPFMGLETRQGTALYLTCEDDADELHRRQKPICEALDANLPQLSGKLHLASLTGGIGNELSTFDPLGRMGTTPAWDRLRATALATRASFIVLDNVAHLFSGNENIRNQVAAFLSLLNGLAAETGAAILLIGHPNKAGDSFSGSTAWENQVRSRLFLERPRDADGSVLDPDARLLSKGKANYSRNGDALAFRWHRWAFVREEDMAPNVAAEIGAIIVGNAENETFLRCLRERNRQRRAVSEKVCKSYAPTVFASMAEAKGIQKKGFEGAMDRLFRLGRIERAALWQGDDRKSVYGLREIENVREMPAGNVREMPAGDSGECAGDSAGNSGPHTPTPKGVEGAAPSEAAAPSLEEGLGNVVQRLPGRRTILAPGESADDPVPGWDDMEAGQ</sequence>
<feature type="compositionally biased region" description="Low complexity" evidence="1">
    <location>
        <begin position="654"/>
        <end position="670"/>
    </location>
</feature>
<reference evidence="2 3" key="1">
    <citation type="submission" date="2019-07" db="EMBL/GenBank/DDBJ databases">
        <title>Sphingomonas solaris sp. nov., isolated from a solar panel from Boston, Massachusetts.</title>
        <authorList>
            <person name="Tanner K."/>
            <person name="Pascual J."/>
            <person name="Mancuso C."/>
            <person name="Pereto J."/>
            <person name="Khalil A."/>
            <person name="Vilanova C."/>
        </authorList>
    </citation>
    <scope>NUCLEOTIDE SEQUENCE [LARGE SCALE GENOMIC DNA]</scope>
    <source>
        <strain evidence="2 3">R4DWN</strain>
    </source>
</reference>
<name>A0A558R5P0_9SPHN</name>
<dbReference type="CDD" id="cd01029">
    <property type="entry name" value="TOPRIM_primases"/>
    <property type="match status" value="1"/>
</dbReference>
<dbReference type="Pfam" id="PF13481">
    <property type="entry name" value="AAA_25"/>
    <property type="match status" value="1"/>
</dbReference>
<dbReference type="Proteomes" id="UP000318681">
    <property type="component" value="Unassembled WGS sequence"/>
</dbReference>
<accession>A0A558R5P0</accession>
<proteinExistence type="predicted"/>